<dbReference type="GO" id="GO:0000150">
    <property type="term" value="F:DNA strand exchange activity"/>
    <property type="evidence" value="ECO:0007669"/>
    <property type="project" value="UniProtKB-KW"/>
</dbReference>
<dbReference type="CDD" id="cd03768">
    <property type="entry name" value="SR_ResInv"/>
    <property type="match status" value="1"/>
</dbReference>
<dbReference type="FunFam" id="3.40.50.1390:FF:000001">
    <property type="entry name" value="DNA recombinase"/>
    <property type="match status" value="1"/>
</dbReference>
<dbReference type="PROSITE" id="PS00397">
    <property type="entry name" value="RECOMBINASES_1"/>
    <property type="match status" value="1"/>
</dbReference>
<evidence type="ECO:0000313" key="10">
    <source>
        <dbReference type="Proteomes" id="UP000270757"/>
    </source>
</evidence>
<reference evidence="9 10" key="1">
    <citation type="submission" date="2018-09" db="EMBL/GenBank/DDBJ databases">
        <title>Draft genome sequences of Legionella taurinensis isolated from water samples.</title>
        <authorList>
            <person name="Chakeri A."/>
            <person name="Allerberger F."/>
            <person name="Kundi M."/>
            <person name="Ruppitsch W."/>
            <person name="Schmid D."/>
        </authorList>
    </citation>
    <scope>NUCLEOTIDE SEQUENCE [LARGE SCALE GENOMIC DNA]</scope>
    <source>
        <strain evidence="9 10">4570-18-6</strain>
    </source>
</reference>
<organism evidence="9 10">
    <name type="scientific">Legionella taurinensis</name>
    <dbReference type="NCBI Taxonomy" id="70611"/>
    <lineage>
        <taxon>Bacteria</taxon>
        <taxon>Pseudomonadati</taxon>
        <taxon>Pseudomonadota</taxon>
        <taxon>Gammaproteobacteria</taxon>
        <taxon>Legionellales</taxon>
        <taxon>Legionellaceae</taxon>
        <taxon>Legionella</taxon>
    </lineage>
</organism>
<gene>
    <name evidence="9" type="ORF">D6J04_12415</name>
</gene>
<dbReference type="Pfam" id="PF00239">
    <property type="entry name" value="Resolvase"/>
    <property type="match status" value="1"/>
</dbReference>
<dbReference type="Pfam" id="PF02796">
    <property type="entry name" value="HTH_7"/>
    <property type="match status" value="1"/>
</dbReference>
<keyword evidence="2" id="KW-0229">DNA integration</keyword>
<dbReference type="PROSITE" id="PS51736">
    <property type="entry name" value="RECOMBINASES_3"/>
    <property type="match status" value="1"/>
</dbReference>
<evidence type="ECO:0000256" key="2">
    <source>
        <dbReference type="ARBA" id="ARBA00022908"/>
    </source>
</evidence>
<dbReference type="AlphaFoldDB" id="A0A3A5L1S6"/>
<dbReference type="Gene3D" id="3.40.50.1390">
    <property type="entry name" value="Resolvase, N-terminal catalytic domain"/>
    <property type="match status" value="1"/>
</dbReference>
<accession>A0A3A5L1S6</accession>
<evidence type="ECO:0000256" key="4">
    <source>
        <dbReference type="ARBA" id="ARBA00023125"/>
    </source>
</evidence>
<evidence type="ECO:0000256" key="3">
    <source>
        <dbReference type="ARBA" id="ARBA00023100"/>
    </source>
</evidence>
<comment type="similarity">
    <text evidence="1">Belongs to the site-specific recombinase resolvase family.</text>
</comment>
<keyword evidence="3" id="KW-0230">DNA invertase</keyword>
<evidence type="ECO:0000259" key="8">
    <source>
        <dbReference type="PROSITE" id="PS51736"/>
    </source>
</evidence>
<sequence length="197" mass="21877">MSQLIGYARVSTYDQNLDLQIDALKKAGCERKNIFIDKISGSKSDRPGLNNCLGKLESGDVLVVWRLDRLGRSMTHLVSLVEMLKEKSIGFKSLCDGSIDTTTASGELVFNIFSSMAQFERRLIQERTQAGLASARARGRVGGRPRVNIENPKIKLAIKMHQDKGYEISDICSTLNISRSTLYRYLSLASSKNETIG</sequence>
<dbReference type="SMART" id="SM00857">
    <property type="entry name" value="Resolvase"/>
    <property type="match status" value="1"/>
</dbReference>
<name>A0A3A5L1S6_9GAMM</name>
<evidence type="ECO:0000256" key="1">
    <source>
        <dbReference type="ARBA" id="ARBA00009913"/>
    </source>
</evidence>
<feature type="active site" description="O-(5'-phospho-DNA)-serine intermediate" evidence="6 7">
    <location>
        <position position="11"/>
    </location>
</feature>
<evidence type="ECO:0000256" key="5">
    <source>
        <dbReference type="ARBA" id="ARBA00023172"/>
    </source>
</evidence>
<comment type="caution">
    <text evidence="9">The sequence shown here is derived from an EMBL/GenBank/DDBJ whole genome shotgun (WGS) entry which is preliminary data.</text>
</comment>
<protein>
    <submittedName>
        <fullName evidence="9">Recombinase family protein</fullName>
    </submittedName>
</protein>
<dbReference type="InterPro" id="IPR050639">
    <property type="entry name" value="SSR_resolvase"/>
</dbReference>
<dbReference type="SUPFAM" id="SSF53041">
    <property type="entry name" value="Resolvase-like"/>
    <property type="match status" value="1"/>
</dbReference>
<dbReference type="PANTHER" id="PTHR30461:SF2">
    <property type="entry name" value="SERINE RECOMBINASE PINE-RELATED"/>
    <property type="match status" value="1"/>
</dbReference>
<feature type="domain" description="Resolvase/invertase-type recombinase catalytic" evidence="8">
    <location>
        <begin position="3"/>
        <end position="139"/>
    </location>
</feature>
<dbReference type="Gene3D" id="1.10.10.60">
    <property type="entry name" value="Homeodomain-like"/>
    <property type="match status" value="1"/>
</dbReference>
<dbReference type="InterPro" id="IPR006120">
    <property type="entry name" value="Resolvase_HTH_dom"/>
</dbReference>
<dbReference type="PANTHER" id="PTHR30461">
    <property type="entry name" value="DNA-INVERTASE FROM LAMBDOID PROPHAGE"/>
    <property type="match status" value="1"/>
</dbReference>
<dbReference type="Proteomes" id="UP000270757">
    <property type="component" value="Unassembled WGS sequence"/>
</dbReference>
<dbReference type="InterPro" id="IPR036162">
    <property type="entry name" value="Resolvase-like_N_sf"/>
</dbReference>
<dbReference type="InterPro" id="IPR006119">
    <property type="entry name" value="Resolv_N"/>
</dbReference>
<dbReference type="EMBL" id="QZWB01000015">
    <property type="protein sequence ID" value="RJT44468.1"/>
    <property type="molecule type" value="Genomic_DNA"/>
</dbReference>
<dbReference type="GO" id="GO:0003677">
    <property type="term" value="F:DNA binding"/>
    <property type="evidence" value="ECO:0007669"/>
    <property type="project" value="UniProtKB-KW"/>
</dbReference>
<evidence type="ECO:0000256" key="6">
    <source>
        <dbReference type="PIRSR" id="PIRSR606118-50"/>
    </source>
</evidence>
<keyword evidence="4" id="KW-0238">DNA-binding</keyword>
<evidence type="ECO:0000313" key="9">
    <source>
        <dbReference type="EMBL" id="RJT44468.1"/>
    </source>
</evidence>
<dbReference type="GO" id="GO:0015074">
    <property type="term" value="P:DNA integration"/>
    <property type="evidence" value="ECO:0007669"/>
    <property type="project" value="UniProtKB-KW"/>
</dbReference>
<dbReference type="RefSeq" id="WP_120047512.1">
    <property type="nucleotide sequence ID" value="NZ_QZWB01000015.1"/>
</dbReference>
<keyword evidence="5" id="KW-0233">DNA recombination</keyword>
<evidence type="ECO:0000256" key="7">
    <source>
        <dbReference type="PROSITE-ProRule" id="PRU10137"/>
    </source>
</evidence>
<dbReference type="PROSITE" id="PS00398">
    <property type="entry name" value="RECOMBINASES_2"/>
    <property type="match status" value="1"/>
</dbReference>
<proteinExistence type="inferred from homology"/>
<dbReference type="InterPro" id="IPR006118">
    <property type="entry name" value="Recombinase_CS"/>
</dbReference>